<evidence type="ECO:0000313" key="1">
    <source>
        <dbReference type="EMBL" id="JAC67718.1"/>
    </source>
</evidence>
<name>A0A061R6W1_9CHLO</name>
<reference evidence="1" key="1">
    <citation type="submission" date="2014-05" db="EMBL/GenBank/DDBJ databases">
        <title>The transcriptome of the halophilic microalga Tetraselmis sp. GSL018 isolated from the Great Salt Lake, Utah.</title>
        <authorList>
            <person name="Jinkerson R.E."/>
            <person name="D'Adamo S."/>
            <person name="Posewitz M.C."/>
        </authorList>
    </citation>
    <scope>NUCLEOTIDE SEQUENCE</scope>
    <source>
        <strain evidence="1">GSL018</strain>
    </source>
</reference>
<accession>A0A061R6W1</accession>
<organism evidence="1">
    <name type="scientific">Tetraselmis sp. GSL018</name>
    <dbReference type="NCBI Taxonomy" id="582737"/>
    <lineage>
        <taxon>Eukaryota</taxon>
        <taxon>Viridiplantae</taxon>
        <taxon>Chlorophyta</taxon>
        <taxon>core chlorophytes</taxon>
        <taxon>Chlorodendrophyceae</taxon>
        <taxon>Chlorodendrales</taxon>
        <taxon>Chlorodendraceae</taxon>
        <taxon>Tetraselmis</taxon>
    </lineage>
</organism>
<gene>
    <name evidence="1" type="ORF">TSPGSL018_10440</name>
</gene>
<sequence length="84" mass="9537">MASSNPSQQPAEVAPVKTSCPQHVLDAIYGGQSKNKQAEYEASLKNWWVAYAERKDDEDEYVADTLLYDKNHLPRTAPEPKWTK</sequence>
<protein>
    <submittedName>
        <fullName evidence="1">Uncharacterized protein</fullName>
    </submittedName>
</protein>
<dbReference type="EMBL" id="GBEZ01018758">
    <property type="protein sequence ID" value="JAC67718.1"/>
    <property type="molecule type" value="Transcribed_RNA"/>
</dbReference>
<proteinExistence type="predicted"/>
<dbReference type="AlphaFoldDB" id="A0A061R6W1"/>